<dbReference type="CDD" id="cd02440">
    <property type="entry name" value="AdoMet_MTases"/>
    <property type="match status" value="1"/>
</dbReference>
<dbReference type="OrthoDB" id="2013972at2759"/>
<evidence type="ECO:0000313" key="4">
    <source>
        <dbReference type="Proteomes" id="UP000807342"/>
    </source>
</evidence>
<dbReference type="PANTHER" id="PTHR43591:SF24">
    <property type="entry name" value="2-METHOXY-6-POLYPRENYL-1,4-BENZOQUINOL METHYLASE, MITOCHONDRIAL"/>
    <property type="match status" value="1"/>
</dbReference>
<name>A0A9P5XLF8_9AGAR</name>
<proteinExistence type="predicted"/>
<dbReference type="GO" id="GO:0008168">
    <property type="term" value="F:methyltransferase activity"/>
    <property type="evidence" value="ECO:0007669"/>
    <property type="project" value="TreeGrafter"/>
</dbReference>
<evidence type="ECO:0000259" key="2">
    <source>
        <dbReference type="Pfam" id="PF13649"/>
    </source>
</evidence>
<dbReference type="Proteomes" id="UP000807342">
    <property type="component" value="Unassembled WGS sequence"/>
</dbReference>
<dbReference type="Gene3D" id="3.40.50.150">
    <property type="entry name" value="Vaccinia Virus protein VP39"/>
    <property type="match status" value="1"/>
</dbReference>
<dbReference type="SUPFAM" id="SSF53335">
    <property type="entry name" value="S-adenosyl-L-methionine-dependent methyltransferases"/>
    <property type="match status" value="1"/>
</dbReference>
<dbReference type="InterPro" id="IPR029063">
    <property type="entry name" value="SAM-dependent_MTases_sf"/>
</dbReference>
<feature type="domain" description="Methyltransferase" evidence="2">
    <location>
        <begin position="67"/>
        <end position="164"/>
    </location>
</feature>
<dbReference type="PANTHER" id="PTHR43591">
    <property type="entry name" value="METHYLTRANSFERASE"/>
    <property type="match status" value="1"/>
</dbReference>
<reference evidence="3" key="1">
    <citation type="submission" date="2020-11" db="EMBL/GenBank/DDBJ databases">
        <authorList>
            <consortium name="DOE Joint Genome Institute"/>
            <person name="Ahrendt S."/>
            <person name="Riley R."/>
            <person name="Andreopoulos W."/>
            <person name="Labutti K."/>
            <person name="Pangilinan J."/>
            <person name="Ruiz-Duenas F.J."/>
            <person name="Barrasa J.M."/>
            <person name="Sanchez-Garcia M."/>
            <person name="Camarero S."/>
            <person name="Miyauchi S."/>
            <person name="Serrano A."/>
            <person name="Linde D."/>
            <person name="Babiker R."/>
            <person name="Drula E."/>
            <person name="Ayuso-Fernandez I."/>
            <person name="Pacheco R."/>
            <person name="Padilla G."/>
            <person name="Ferreira P."/>
            <person name="Barriuso J."/>
            <person name="Kellner H."/>
            <person name="Castanera R."/>
            <person name="Alfaro M."/>
            <person name="Ramirez L."/>
            <person name="Pisabarro A.G."/>
            <person name="Kuo A."/>
            <person name="Tritt A."/>
            <person name="Lipzen A."/>
            <person name="He G."/>
            <person name="Yan M."/>
            <person name="Ng V."/>
            <person name="Cullen D."/>
            <person name="Martin F."/>
            <person name="Rosso M.-N."/>
            <person name="Henrissat B."/>
            <person name="Hibbett D."/>
            <person name="Martinez A.T."/>
            <person name="Grigoriev I.V."/>
        </authorList>
    </citation>
    <scope>NUCLEOTIDE SEQUENCE</scope>
    <source>
        <strain evidence="3">MF-IS2</strain>
    </source>
</reference>
<organism evidence="3 4">
    <name type="scientific">Macrolepiota fuliginosa MF-IS2</name>
    <dbReference type="NCBI Taxonomy" id="1400762"/>
    <lineage>
        <taxon>Eukaryota</taxon>
        <taxon>Fungi</taxon>
        <taxon>Dikarya</taxon>
        <taxon>Basidiomycota</taxon>
        <taxon>Agaricomycotina</taxon>
        <taxon>Agaricomycetes</taxon>
        <taxon>Agaricomycetidae</taxon>
        <taxon>Agaricales</taxon>
        <taxon>Agaricineae</taxon>
        <taxon>Agaricaceae</taxon>
        <taxon>Macrolepiota</taxon>
    </lineage>
</organism>
<protein>
    <recommendedName>
        <fullName evidence="2">Methyltransferase domain-containing protein</fullName>
    </recommendedName>
</protein>
<dbReference type="Pfam" id="PF13649">
    <property type="entry name" value="Methyltransf_25"/>
    <property type="match status" value="1"/>
</dbReference>
<comment type="caution">
    <text evidence="3">The sequence shown here is derived from an EMBL/GenBank/DDBJ whole genome shotgun (WGS) entry which is preliminary data.</text>
</comment>
<evidence type="ECO:0000256" key="1">
    <source>
        <dbReference type="SAM" id="MobiDB-lite"/>
    </source>
</evidence>
<evidence type="ECO:0000313" key="3">
    <source>
        <dbReference type="EMBL" id="KAF9451871.1"/>
    </source>
</evidence>
<dbReference type="AlphaFoldDB" id="A0A9P5XLF8"/>
<accession>A0A9P5XLF8</accession>
<dbReference type="InterPro" id="IPR041698">
    <property type="entry name" value="Methyltransf_25"/>
</dbReference>
<feature type="region of interest" description="Disordered" evidence="1">
    <location>
        <begin position="187"/>
        <end position="273"/>
    </location>
</feature>
<feature type="compositionally biased region" description="Polar residues" evidence="1">
    <location>
        <begin position="247"/>
        <end position="258"/>
    </location>
</feature>
<keyword evidence="4" id="KW-1185">Reference proteome</keyword>
<feature type="compositionally biased region" description="Polar residues" evidence="1">
    <location>
        <begin position="192"/>
        <end position="229"/>
    </location>
</feature>
<gene>
    <name evidence="3" type="ORF">P691DRAFT_806248</name>
</gene>
<dbReference type="EMBL" id="MU151078">
    <property type="protein sequence ID" value="KAF9451871.1"/>
    <property type="molecule type" value="Genomic_DNA"/>
</dbReference>
<sequence>MAVGVERDVQDMLMGQRQTKRSRGDIPYPVPEYTTDLANLDIWDNMFFESIWGSPTVYNFPSPPSFVLDLGCGTGWWIMHMAQRWPNTSFVGFDLAEIQPSLREYQHFDDIADRVSWVNGNFLDVFPFPDDHFDYVRVCRAGLAIPEDEWQWFLEQAWRVMRPGALLEIIEEDLIFPIPTLPGLPPEIAVTPSPSTPKYESQTTLNTLSSGSSCSTTIAEPTVSPNMNTQDERSPSKTKSKRGRLSSFRSTGTLTKVPSESPESHGRSSADSMSPDCIDIANHPQNHSKLKAAWDRMLARRFISGKVLSILPFYLSTIFSNLEIFHLYTVPLPTNTVLKYDIWDEEEDSLYSFPRPRRPLKHCPTVHINPDNLVNHPIVTDLPRLQAMDLYELAGMHLHYTVCFIKACKAAVQEEYQTLFPTDEGSRLSARVQRTVGSDLMAMLLPHCKTDPFEVEWNDWVCDMEDRMRLRHRLPGQMAWNEPRTPRGGKPLWRHWRKAIDQLLARDNKSVFDYPPKQQDSCRSVRAYMAWKGTKPTPVV</sequence>